<dbReference type="InterPro" id="IPR021309">
    <property type="entry name" value="YgaP-like_TM"/>
</dbReference>
<dbReference type="STRING" id="326427.Cagg_1784"/>
<dbReference type="AlphaFoldDB" id="B8GAU5"/>
<feature type="transmembrane region" description="Helical" evidence="1">
    <location>
        <begin position="35"/>
        <end position="57"/>
    </location>
</feature>
<organism evidence="3 4">
    <name type="scientific">Chloroflexus aggregans (strain MD-66 / DSM 9485)</name>
    <dbReference type="NCBI Taxonomy" id="326427"/>
    <lineage>
        <taxon>Bacteria</taxon>
        <taxon>Bacillati</taxon>
        <taxon>Chloroflexota</taxon>
        <taxon>Chloroflexia</taxon>
        <taxon>Chloroflexales</taxon>
        <taxon>Chloroflexineae</taxon>
        <taxon>Chloroflexaceae</taxon>
        <taxon>Chloroflexus</taxon>
    </lineage>
</organism>
<dbReference type="RefSeq" id="WP_015940543.1">
    <property type="nucleotide sequence ID" value="NC_011831.1"/>
</dbReference>
<dbReference type="HOGENOM" id="CLU_176022_3_0_0"/>
<evidence type="ECO:0000313" key="4">
    <source>
        <dbReference type="Proteomes" id="UP000002508"/>
    </source>
</evidence>
<dbReference type="Proteomes" id="UP000002508">
    <property type="component" value="Chromosome"/>
</dbReference>
<keyword evidence="4" id="KW-1185">Reference proteome</keyword>
<dbReference type="Pfam" id="PF11127">
    <property type="entry name" value="YgaP-like_TM"/>
    <property type="match status" value="1"/>
</dbReference>
<name>B8GAU5_CHLAD</name>
<evidence type="ECO:0000256" key="1">
    <source>
        <dbReference type="SAM" id="Phobius"/>
    </source>
</evidence>
<reference evidence="3" key="1">
    <citation type="submission" date="2008-12" db="EMBL/GenBank/DDBJ databases">
        <title>Complete sequence of Chloroflexus aggregans DSM 9485.</title>
        <authorList>
            <consortium name="US DOE Joint Genome Institute"/>
            <person name="Lucas S."/>
            <person name="Copeland A."/>
            <person name="Lapidus A."/>
            <person name="Glavina del Rio T."/>
            <person name="Dalin E."/>
            <person name="Tice H."/>
            <person name="Pitluck S."/>
            <person name="Foster B."/>
            <person name="Larimer F."/>
            <person name="Land M."/>
            <person name="Hauser L."/>
            <person name="Kyrpides N."/>
            <person name="Mikhailova N."/>
            <person name="Bryant D."/>
            <person name="Richardson P."/>
        </authorList>
    </citation>
    <scope>NUCLEOTIDE SEQUENCE</scope>
    <source>
        <strain evidence="3">DSM 9485</strain>
    </source>
</reference>
<evidence type="ECO:0000313" key="3">
    <source>
        <dbReference type="EMBL" id="ACL24684.1"/>
    </source>
</evidence>
<evidence type="ECO:0000259" key="2">
    <source>
        <dbReference type="Pfam" id="PF11127"/>
    </source>
</evidence>
<dbReference type="EMBL" id="CP001337">
    <property type="protein sequence ID" value="ACL24684.1"/>
    <property type="molecule type" value="Genomic_DNA"/>
</dbReference>
<keyword evidence="1" id="KW-0472">Membrane</keyword>
<feature type="domain" description="Inner membrane protein YgaP-like transmembrane" evidence="2">
    <location>
        <begin position="1"/>
        <end position="63"/>
    </location>
</feature>
<dbReference type="KEGG" id="cag:Cagg_1784"/>
<keyword evidence="1" id="KW-1133">Transmembrane helix</keyword>
<keyword evidence="1" id="KW-0812">Transmembrane</keyword>
<feature type="transmembrane region" description="Helical" evidence="1">
    <location>
        <begin position="12"/>
        <end position="29"/>
    </location>
</feature>
<proteinExistence type="predicted"/>
<gene>
    <name evidence="3" type="ordered locus">Cagg_1784</name>
</gene>
<accession>B8GAU5</accession>
<sequence length="64" mass="6713">MTPNMGNVDRIARVVIALLLIVMIVTGVLSGALAWIGGILAVIFLATGAIGFCPLYLPFGIKTR</sequence>
<dbReference type="OrthoDB" id="9804804at2"/>
<protein>
    <recommendedName>
        <fullName evidence="2">Inner membrane protein YgaP-like transmembrane domain-containing protein</fullName>
    </recommendedName>
</protein>